<dbReference type="AlphaFoldDB" id="A0A0A7PNA6"/>
<dbReference type="PANTHER" id="PTHR22617:SF23">
    <property type="entry name" value="CHEMOTAXIS PROTEIN CHEW"/>
    <property type="match status" value="1"/>
</dbReference>
<dbReference type="GO" id="GO:0007165">
    <property type="term" value="P:signal transduction"/>
    <property type="evidence" value="ECO:0007669"/>
    <property type="project" value="InterPro"/>
</dbReference>
<dbReference type="SUPFAM" id="SSF50341">
    <property type="entry name" value="CheW-like"/>
    <property type="match status" value="1"/>
</dbReference>
<dbReference type="SMART" id="SM00260">
    <property type="entry name" value="CheW"/>
    <property type="match status" value="1"/>
</dbReference>
<protein>
    <submittedName>
        <fullName evidence="2">CheW protein</fullName>
    </submittedName>
</protein>
<proteinExistence type="predicted"/>
<organism evidence="2 3">
    <name type="scientific">Sphingopyxis fribergensis</name>
    <dbReference type="NCBI Taxonomy" id="1515612"/>
    <lineage>
        <taxon>Bacteria</taxon>
        <taxon>Pseudomonadati</taxon>
        <taxon>Pseudomonadota</taxon>
        <taxon>Alphaproteobacteria</taxon>
        <taxon>Sphingomonadales</taxon>
        <taxon>Sphingomonadaceae</taxon>
        <taxon>Sphingopyxis</taxon>
    </lineage>
</organism>
<evidence type="ECO:0000313" key="3">
    <source>
        <dbReference type="Proteomes" id="UP000030907"/>
    </source>
</evidence>
<dbReference type="STRING" id="1515612.SKP52_12530"/>
<dbReference type="Gene3D" id="2.40.50.180">
    <property type="entry name" value="CheA-289, Domain 4"/>
    <property type="match status" value="1"/>
</dbReference>
<dbReference type="GO" id="GO:0006935">
    <property type="term" value="P:chemotaxis"/>
    <property type="evidence" value="ECO:0007669"/>
    <property type="project" value="InterPro"/>
</dbReference>
<dbReference type="InterPro" id="IPR036061">
    <property type="entry name" value="CheW-like_dom_sf"/>
</dbReference>
<dbReference type="KEGG" id="sphk:SKP52_12530"/>
<dbReference type="PROSITE" id="PS50851">
    <property type="entry name" value="CHEW"/>
    <property type="match status" value="1"/>
</dbReference>
<dbReference type="EMBL" id="CP009122">
    <property type="protein sequence ID" value="AJA09397.1"/>
    <property type="molecule type" value="Genomic_DNA"/>
</dbReference>
<dbReference type="PANTHER" id="PTHR22617">
    <property type="entry name" value="CHEMOTAXIS SENSOR HISTIDINE KINASE-RELATED"/>
    <property type="match status" value="1"/>
</dbReference>
<feature type="domain" description="CheW-like" evidence="1">
    <location>
        <begin position="2"/>
        <end position="141"/>
    </location>
</feature>
<reference evidence="2 3" key="1">
    <citation type="journal article" date="2015" name="Int. J. Syst. Evol. Microbiol.">
        <title>Description of Sphingopyxis fribergensis sp. nov. - a soil bacterium with the ability to degrade styrene and phenylacetic acid.</title>
        <authorList>
            <person name="Oelschlagel M."/>
            <person name="Ruckert C."/>
            <person name="Kalinowski J."/>
            <person name="Schmidt G."/>
            <person name="Schlomann M."/>
            <person name="Tischler D."/>
        </authorList>
    </citation>
    <scope>NUCLEOTIDE SEQUENCE [LARGE SCALE GENOMIC DNA]</scope>
    <source>
        <strain evidence="2 3">Kp5.2</strain>
    </source>
</reference>
<gene>
    <name evidence="2" type="ORF">SKP52_12530</name>
</gene>
<evidence type="ECO:0000313" key="2">
    <source>
        <dbReference type="EMBL" id="AJA09397.1"/>
    </source>
</evidence>
<sequence length="144" mass="15341">MEKLYLIARIADTRVALRSRAINSVVTVGVPVEVPAAPPHVAGLFALRSRVFTLIDPHVVIGLPAVPVTPGQRVIVVDVAEHGYALLADEIEDVCFIDAPETRIAGKLLPGWARVADAMIEHRGASLLVVDPSNFITLPALKAA</sequence>
<accession>A0A0A7PNA6</accession>
<keyword evidence="3" id="KW-1185">Reference proteome</keyword>
<evidence type="ECO:0000259" key="1">
    <source>
        <dbReference type="PROSITE" id="PS50851"/>
    </source>
</evidence>
<dbReference type="GO" id="GO:0005829">
    <property type="term" value="C:cytosol"/>
    <property type="evidence" value="ECO:0007669"/>
    <property type="project" value="TreeGrafter"/>
</dbReference>
<dbReference type="InterPro" id="IPR039315">
    <property type="entry name" value="CheW"/>
</dbReference>
<dbReference type="Proteomes" id="UP000030907">
    <property type="component" value="Chromosome"/>
</dbReference>
<dbReference type="Gene3D" id="2.30.30.40">
    <property type="entry name" value="SH3 Domains"/>
    <property type="match status" value="1"/>
</dbReference>
<dbReference type="HOGENOM" id="CLU_048995_3_3_5"/>
<name>A0A0A7PNA6_9SPHN</name>
<dbReference type="InterPro" id="IPR002545">
    <property type="entry name" value="CheW-lke_dom"/>
</dbReference>
<dbReference type="Pfam" id="PF01584">
    <property type="entry name" value="CheW"/>
    <property type="match status" value="1"/>
</dbReference>